<comment type="caution">
    <text evidence="2">The sequence shown here is derived from an EMBL/GenBank/DDBJ whole genome shotgun (WGS) entry which is preliminary data.</text>
</comment>
<protein>
    <submittedName>
        <fullName evidence="2">Uncharacterized protein</fullName>
    </submittedName>
</protein>
<accession>A0A850RED7</accession>
<sequence length="97" mass="11285">MSETPTLRRRGRPKGPRPALTSAEKMRRARERVRQAMDTPAIDIKALPDHLLIEALARAFRQVRPAALSLVMMEVVERLNQRLPDDDKRHLHWELTE</sequence>
<gene>
    <name evidence="2" type="ORF">HW932_20945</name>
</gene>
<evidence type="ECO:0000313" key="3">
    <source>
        <dbReference type="Proteomes" id="UP000592294"/>
    </source>
</evidence>
<evidence type="ECO:0000313" key="2">
    <source>
        <dbReference type="EMBL" id="NVZ11718.1"/>
    </source>
</evidence>
<reference evidence="2 3" key="1">
    <citation type="submission" date="2020-06" db="EMBL/GenBank/DDBJ databases">
        <title>Whole-genome sequence of Allochromatium humboldtianum DSM 21881, type strain.</title>
        <authorList>
            <person name="Kyndt J.A."/>
            <person name="Meyer T.E."/>
        </authorList>
    </citation>
    <scope>NUCLEOTIDE SEQUENCE [LARGE SCALE GENOMIC DNA]</scope>
    <source>
        <strain evidence="2 3">DSM 21881</strain>
    </source>
</reference>
<feature type="region of interest" description="Disordered" evidence="1">
    <location>
        <begin position="1"/>
        <end position="34"/>
    </location>
</feature>
<organism evidence="2 3">
    <name type="scientific">Allochromatium humboldtianum</name>
    <dbReference type="NCBI Taxonomy" id="504901"/>
    <lineage>
        <taxon>Bacteria</taxon>
        <taxon>Pseudomonadati</taxon>
        <taxon>Pseudomonadota</taxon>
        <taxon>Gammaproteobacteria</taxon>
        <taxon>Chromatiales</taxon>
        <taxon>Chromatiaceae</taxon>
        <taxon>Allochromatium</taxon>
    </lineage>
</organism>
<dbReference type="EMBL" id="JABZEO010000036">
    <property type="protein sequence ID" value="NVZ11718.1"/>
    <property type="molecule type" value="Genomic_DNA"/>
</dbReference>
<dbReference type="Proteomes" id="UP000592294">
    <property type="component" value="Unassembled WGS sequence"/>
</dbReference>
<dbReference type="AlphaFoldDB" id="A0A850RED7"/>
<keyword evidence="3" id="KW-1185">Reference proteome</keyword>
<evidence type="ECO:0000256" key="1">
    <source>
        <dbReference type="SAM" id="MobiDB-lite"/>
    </source>
</evidence>
<dbReference type="RefSeq" id="WP_176978397.1">
    <property type="nucleotide sequence ID" value="NZ_JABZEO010000036.1"/>
</dbReference>
<name>A0A850RED7_9GAMM</name>
<proteinExistence type="predicted"/>